<dbReference type="RefSeq" id="WP_379861980.1">
    <property type="nucleotide sequence ID" value="NZ_JBHMFC010000093.1"/>
</dbReference>
<dbReference type="Gene3D" id="3.90.1720.10">
    <property type="entry name" value="endopeptidase domain like (from Nostoc punctiforme)"/>
    <property type="match status" value="1"/>
</dbReference>
<dbReference type="Proteomes" id="UP001589585">
    <property type="component" value="Unassembled WGS sequence"/>
</dbReference>
<reference evidence="2 3" key="1">
    <citation type="submission" date="2024-09" db="EMBL/GenBank/DDBJ databases">
        <authorList>
            <person name="Sun Q."/>
            <person name="Mori K."/>
        </authorList>
    </citation>
    <scope>NUCLEOTIDE SEQUENCE [LARGE SCALE GENOMIC DNA]</scope>
    <source>
        <strain evidence="2 3">CECT 8622</strain>
    </source>
</reference>
<keyword evidence="3" id="KW-1185">Reference proteome</keyword>
<evidence type="ECO:0000313" key="3">
    <source>
        <dbReference type="Proteomes" id="UP001589585"/>
    </source>
</evidence>
<dbReference type="EMBL" id="JBHMFC010000093">
    <property type="protein sequence ID" value="MFB9057727.1"/>
    <property type="molecule type" value="Genomic_DNA"/>
</dbReference>
<name>A0ABV5FE49_9FLAO</name>
<dbReference type="Pfam" id="PF14107">
    <property type="entry name" value="DUF4280"/>
    <property type="match status" value="1"/>
</dbReference>
<protein>
    <submittedName>
        <fullName evidence="2">PAAR-like protein</fullName>
    </submittedName>
</protein>
<evidence type="ECO:0000313" key="2">
    <source>
        <dbReference type="EMBL" id="MFB9057727.1"/>
    </source>
</evidence>
<dbReference type="SUPFAM" id="SSF54001">
    <property type="entry name" value="Cysteine proteinases"/>
    <property type="match status" value="1"/>
</dbReference>
<feature type="domain" description="Peptidase C51" evidence="1">
    <location>
        <begin position="1067"/>
        <end position="1159"/>
    </location>
</feature>
<dbReference type="InterPro" id="IPR007921">
    <property type="entry name" value="CHAP_dom"/>
</dbReference>
<gene>
    <name evidence="2" type="ORF">ACFFU9_13350</name>
</gene>
<accession>A0ABV5FE49</accession>
<proteinExistence type="predicted"/>
<sequence length="1215" mass="135803">MAKTETPETSGKPNKAGVYTVCQGAKCKCDKAKAPTTLADFEVATQSTIYVNDQACSEKLLATTKDLPLPFTKKKGAFSDCLMQPLGFGVYKPCVPNIIKWQKSYNAIKLPNQGAALIKESVGICSFGGNITFETHGQTQTVSQEDVAETPPEIARILLENLLTETELTQLATGEFIDEDIDGMGVVAIGQTKGTAVNHKRVNEIAFKVTAFSRKKTKNTKENVNWIVYHKKQGEKVGAYTLLNTFIDEGEDFTFPYQAIGNYKIEAYGMDSDLKKDVKNTGSNIIAIRIADQGIDTSKALIIKVGDQMRTRVRPGEATTVKIPLLFPEREPLPKLSWEVSHNKNDISGMCTVVNETLHIPPMGMGTVAIEAFNPKTQERLTGRYTIGHNQVSAISTSKDTISVLYRGETKSQRHQVKFTVTEFTMPYDAIKDADLKVQWCIYSKKSDVKKHFIITDDGNKHIISNGMNGEFSYTGTSEKEGKWHVEAFANNPTGSTNTSKLLTAIQPKITKAYWADSKGNRINRSGFKHTVYMHIETEGLSGEKIRLNVWESEPGHDTRVKKDGPEIEITATNGTINQAFKLPDTHPTFELDGESEFFFTIEKLHCQVDGATQDPEAGNEYTLIKGKAKYLYVNSDKKIVSLKVYESNGDLHTGIVTYGDTVTIKVNTRNYIEEKIAFMLRESVFGFDKKLSETVSITINNEGKGETTFTIPTNASWEGAHEKGKEGVPRYFYFKEAKSGAEFPRAYYVANQNKADEADIINSKGNRIIALMLKVAKDLTKDKEFEAKNNAVILGEGLNNDEKNGSACEPLIWGNNKNSKFVTCSFRKRVIEIAESLGIGKDKIEGANWLMAVMALETEGKFDPSKDNGMGYVGLIQFGKAAAKDLGTTREALKEMTALAQLDYVEKWIARKKDKIQCLTDVYLSVLLPERTGKGNDKKFVLWDNTSDFYYNNPAFHKEKGEWENTNFFGKYNDKGKKIHKRGYAKEAKGTTYMWEVSQEISSWYSKGLAKKNTCKIDTSTCEFSTSSESQKNEDGVLEEMKKLAKTHIIYSMEGVRNSLSSEGLKFLDCSEFVGVYLHKLGVMPSYKEIYTGNLLNENSFRTAIGSNDIKFVRGSDKENFVPERGDIFVWRKPNVKWGHTGIVYSYNSSNDLITILEALGSLGSSDENTNRNNGGDDMVGVTRVSVYKRTGRALYRHEGWKGYFRPINYTKKL</sequence>
<dbReference type="InterPro" id="IPR038765">
    <property type="entry name" value="Papain-like_cys_pep_sf"/>
</dbReference>
<evidence type="ECO:0000259" key="1">
    <source>
        <dbReference type="Pfam" id="PF05257"/>
    </source>
</evidence>
<comment type="caution">
    <text evidence="2">The sequence shown here is derived from an EMBL/GenBank/DDBJ whole genome shotgun (WGS) entry which is preliminary data.</text>
</comment>
<dbReference type="Pfam" id="PF05257">
    <property type="entry name" value="CHAP"/>
    <property type="match status" value="1"/>
</dbReference>
<dbReference type="InterPro" id="IPR025460">
    <property type="entry name" value="DUF4280"/>
</dbReference>
<organism evidence="2 3">
    <name type="scientific">Mariniflexile ostreae</name>
    <dbReference type="NCBI Taxonomy" id="1520892"/>
    <lineage>
        <taxon>Bacteria</taxon>
        <taxon>Pseudomonadati</taxon>
        <taxon>Bacteroidota</taxon>
        <taxon>Flavobacteriia</taxon>
        <taxon>Flavobacteriales</taxon>
        <taxon>Flavobacteriaceae</taxon>
        <taxon>Mariniflexile</taxon>
    </lineage>
</organism>